<keyword evidence="1" id="KW-1133">Transmembrane helix</keyword>
<dbReference type="GO" id="GO:0000270">
    <property type="term" value="P:peptidoglycan metabolic process"/>
    <property type="evidence" value="ECO:0007669"/>
    <property type="project" value="InterPro"/>
</dbReference>
<sequence length="201" mass="23871">MLKKIIKVISLLLIIIIIMNYKNVLKKFFATDYQEIVTTYAEKYNLDPYLVYSIIKVESGFDASAKSYKGAIGLMQIMPQTGEYISNLLGEQGFTEGKLYDPEINIRYGTYYFSKLYKNYYENLDMALAAYNGGEGNVRRWIREDSEGKKYIDMNDLMFEETRKYLYKVKKNHLFYRYIYENYGFNIINWRYSYVSVSNKV</sequence>
<reference evidence="3" key="1">
    <citation type="submission" date="2019-08" db="EMBL/GenBank/DDBJ databases">
        <authorList>
            <person name="Kucharzyk K."/>
            <person name="Murdoch R.W."/>
            <person name="Higgins S."/>
            <person name="Loffler F."/>
        </authorList>
    </citation>
    <scope>NUCLEOTIDE SEQUENCE</scope>
</reference>
<dbReference type="Pfam" id="PF01464">
    <property type="entry name" value="SLT"/>
    <property type="match status" value="1"/>
</dbReference>
<dbReference type="InterPro" id="IPR000189">
    <property type="entry name" value="Transglyc_AS"/>
</dbReference>
<dbReference type="Gene3D" id="1.10.530.10">
    <property type="match status" value="1"/>
</dbReference>
<organism evidence="3">
    <name type="scientific">bioreactor metagenome</name>
    <dbReference type="NCBI Taxonomy" id="1076179"/>
    <lineage>
        <taxon>unclassified sequences</taxon>
        <taxon>metagenomes</taxon>
        <taxon>ecological metagenomes</taxon>
    </lineage>
</organism>
<name>A0A644X5T2_9ZZZZ</name>
<keyword evidence="1" id="KW-0472">Membrane</keyword>
<dbReference type="GO" id="GO:0008933">
    <property type="term" value="F:peptidoglycan lytic transglycosylase activity"/>
    <property type="evidence" value="ECO:0007669"/>
    <property type="project" value="InterPro"/>
</dbReference>
<dbReference type="InterPro" id="IPR023346">
    <property type="entry name" value="Lysozyme-like_dom_sf"/>
</dbReference>
<evidence type="ECO:0000313" key="3">
    <source>
        <dbReference type="EMBL" id="MPM11317.1"/>
    </source>
</evidence>
<evidence type="ECO:0000256" key="1">
    <source>
        <dbReference type="SAM" id="Phobius"/>
    </source>
</evidence>
<proteinExistence type="predicted"/>
<dbReference type="PROSITE" id="PS00922">
    <property type="entry name" value="TRANSGLYCOSYLASE"/>
    <property type="match status" value="1"/>
</dbReference>
<gene>
    <name evidence="3" type="primary">mltC_7</name>
    <name evidence="3" type="ORF">SDC9_57660</name>
</gene>
<protein>
    <submittedName>
        <fullName evidence="3">Membrane-bound lytic murein transglycosylase C</fullName>
    </submittedName>
</protein>
<feature type="transmembrane region" description="Helical" evidence="1">
    <location>
        <begin position="5"/>
        <end position="21"/>
    </location>
</feature>
<keyword evidence="1" id="KW-0812">Transmembrane</keyword>
<dbReference type="PANTHER" id="PTHR37423">
    <property type="entry name" value="SOLUBLE LYTIC MUREIN TRANSGLYCOSYLASE-RELATED"/>
    <property type="match status" value="1"/>
</dbReference>
<evidence type="ECO:0000259" key="2">
    <source>
        <dbReference type="Pfam" id="PF01464"/>
    </source>
</evidence>
<dbReference type="GO" id="GO:0016020">
    <property type="term" value="C:membrane"/>
    <property type="evidence" value="ECO:0007669"/>
    <property type="project" value="InterPro"/>
</dbReference>
<dbReference type="PANTHER" id="PTHR37423:SF2">
    <property type="entry name" value="MEMBRANE-BOUND LYTIC MUREIN TRANSGLYCOSYLASE C"/>
    <property type="match status" value="1"/>
</dbReference>
<dbReference type="InterPro" id="IPR008258">
    <property type="entry name" value="Transglycosylase_SLT_dom_1"/>
</dbReference>
<dbReference type="CDD" id="cd16896">
    <property type="entry name" value="LT_Slt70-like"/>
    <property type="match status" value="1"/>
</dbReference>
<accession>A0A644X5T2</accession>
<dbReference type="SUPFAM" id="SSF53955">
    <property type="entry name" value="Lysozyme-like"/>
    <property type="match status" value="1"/>
</dbReference>
<comment type="caution">
    <text evidence="3">The sequence shown here is derived from an EMBL/GenBank/DDBJ whole genome shotgun (WGS) entry which is preliminary data.</text>
</comment>
<dbReference type="EMBL" id="VSSQ01001815">
    <property type="protein sequence ID" value="MPM11317.1"/>
    <property type="molecule type" value="Genomic_DNA"/>
</dbReference>
<feature type="domain" description="Transglycosylase SLT" evidence="2">
    <location>
        <begin position="38"/>
        <end position="151"/>
    </location>
</feature>
<dbReference type="AlphaFoldDB" id="A0A644X5T2"/>